<evidence type="ECO:0000256" key="4">
    <source>
        <dbReference type="SAM" id="MobiDB-lite"/>
    </source>
</evidence>
<dbReference type="SUPFAM" id="SSF47413">
    <property type="entry name" value="lambda repressor-like DNA-binding domains"/>
    <property type="match status" value="1"/>
</dbReference>
<dbReference type="GeneID" id="96263269"/>
<accession>A0ABS3Y5F2</accession>
<dbReference type="Gene3D" id="3.40.50.2300">
    <property type="match status" value="2"/>
</dbReference>
<evidence type="ECO:0000256" key="3">
    <source>
        <dbReference type="ARBA" id="ARBA00023163"/>
    </source>
</evidence>
<dbReference type="Proteomes" id="UP000721954">
    <property type="component" value="Unassembled WGS sequence"/>
</dbReference>
<dbReference type="SUPFAM" id="SSF53822">
    <property type="entry name" value="Periplasmic binding protein-like I"/>
    <property type="match status" value="1"/>
</dbReference>
<feature type="compositionally biased region" description="Polar residues" evidence="4">
    <location>
        <begin position="341"/>
        <end position="351"/>
    </location>
</feature>
<dbReference type="EMBL" id="JAFFZM010000030">
    <property type="protein sequence ID" value="MBO8202893.1"/>
    <property type="molecule type" value="Genomic_DNA"/>
</dbReference>
<dbReference type="Gene3D" id="1.10.260.40">
    <property type="entry name" value="lambda repressor-like DNA-binding domains"/>
    <property type="match status" value="1"/>
</dbReference>
<dbReference type="Pfam" id="PF13377">
    <property type="entry name" value="Peripla_BP_3"/>
    <property type="match status" value="1"/>
</dbReference>
<keyword evidence="7" id="KW-1185">Reference proteome</keyword>
<proteinExistence type="predicted"/>
<keyword evidence="2 6" id="KW-0238">DNA-binding</keyword>
<keyword evidence="3" id="KW-0804">Transcription</keyword>
<evidence type="ECO:0000259" key="5">
    <source>
        <dbReference type="PROSITE" id="PS50932"/>
    </source>
</evidence>
<evidence type="ECO:0000256" key="1">
    <source>
        <dbReference type="ARBA" id="ARBA00023015"/>
    </source>
</evidence>
<dbReference type="PANTHER" id="PTHR30146:SF153">
    <property type="entry name" value="LACTOSE OPERON REPRESSOR"/>
    <property type="match status" value="1"/>
</dbReference>
<dbReference type="RefSeq" id="WP_209214386.1">
    <property type="nucleotide sequence ID" value="NZ_JAFFZM010000030.1"/>
</dbReference>
<dbReference type="InterPro" id="IPR028082">
    <property type="entry name" value="Peripla_BP_I"/>
</dbReference>
<feature type="domain" description="HTH lacI-type" evidence="5">
    <location>
        <begin position="2"/>
        <end position="56"/>
    </location>
</feature>
<gene>
    <name evidence="6" type="ORF">JW613_32150</name>
</gene>
<dbReference type="CDD" id="cd01392">
    <property type="entry name" value="HTH_LacI"/>
    <property type="match status" value="1"/>
</dbReference>
<dbReference type="InterPro" id="IPR010982">
    <property type="entry name" value="Lambda_DNA-bd_dom_sf"/>
</dbReference>
<keyword evidence="1" id="KW-0805">Transcription regulation</keyword>
<reference evidence="6 7" key="1">
    <citation type="submission" date="2021-02" db="EMBL/GenBank/DDBJ databases">
        <title>Streptomyces spirodelae sp. nov., isolated from duckweed.</title>
        <authorList>
            <person name="Saimee Y."/>
            <person name="Duangmal K."/>
        </authorList>
    </citation>
    <scope>NUCLEOTIDE SEQUENCE [LARGE SCALE GENOMIC DNA]</scope>
    <source>
        <strain evidence="6 7">DSM 42105</strain>
    </source>
</reference>
<name>A0ABS3Y5F2_9ACTN</name>
<comment type="caution">
    <text evidence="6">The sequence shown here is derived from an EMBL/GenBank/DDBJ whole genome shotgun (WGS) entry which is preliminary data.</text>
</comment>
<organism evidence="6 7">
    <name type="scientific">Streptomyces smyrnaeus</name>
    <dbReference type="NCBI Taxonomy" id="1387713"/>
    <lineage>
        <taxon>Bacteria</taxon>
        <taxon>Bacillati</taxon>
        <taxon>Actinomycetota</taxon>
        <taxon>Actinomycetes</taxon>
        <taxon>Kitasatosporales</taxon>
        <taxon>Streptomycetaceae</taxon>
        <taxon>Streptomyces</taxon>
    </lineage>
</organism>
<dbReference type="InterPro" id="IPR046335">
    <property type="entry name" value="LacI/GalR-like_sensor"/>
</dbReference>
<dbReference type="PROSITE" id="PS00356">
    <property type="entry name" value="HTH_LACI_1"/>
    <property type="match status" value="1"/>
</dbReference>
<dbReference type="PANTHER" id="PTHR30146">
    <property type="entry name" value="LACI-RELATED TRANSCRIPTIONAL REPRESSOR"/>
    <property type="match status" value="1"/>
</dbReference>
<dbReference type="InterPro" id="IPR000843">
    <property type="entry name" value="HTH_LacI"/>
</dbReference>
<evidence type="ECO:0000313" key="7">
    <source>
        <dbReference type="Proteomes" id="UP000721954"/>
    </source>
</evidence>
<dbReference type="PROSITE" id="PS50932">
    <property type="entry name" value="HTH_LACI_2"/>
    <property type="match status" value="1"/>
</dbReference>
<feature type="region of interest" description="Disordered" evidence="4">
    <location>
        <begin position="326"/>
        <end position="351"/>
    </location>
</feature>
<dbReference type="SMART" id="SM00354">
    <property type="entry name" value="HTH_LACI"/>
    <property type="match status" value="1"/>
</dbReference>
<evidence type="ECO:0000313" key="6">
    <source>
        <dbReference type="EMBL" id="MBO8202893.1"/>
    </source>
</evidence>
<dbReference type="Pfam" id="PF00356">
    <property type="entry name" value="LacI"/>
    <property type="match status" value="1"/>
</dbReference>
<dbReference type="GO" id="GO:0003677">
    <property type="term" value="F:DNA binding"/>
    <property type="evidence" value="ECO:0007669"/>
    <property type="project" value="UniProtKB-KW"/>
</dbReference>
<sequence>MVTIGDIARAAGVSRSTASYALSGKRSISEAVQERVREAARELGYTPNAGARALATAETRVIGLLAQFLEDEFAPAMLQYIRGVSDTARALGYDTLLVTEADGARALGRITSSRMVDGVVLLNVAQDDARLPLLRNAPQPGTLVGLPGDCSGVDVFDLDFEATGRLMVDHLHRLGHRELILVSQPAHVVERGGAYVWRLQNAVAQQARARGIRLHAVFGESQQPQVGRCLHALFDAHPTATGLLLGNEAAAAALPSVLHARGLVAPRDLSVVGRYSDEFARTFSLPFSSIESAPDRLGELAVTQLVRRIVSPDNREEPHILRLLPPELIDRGSTGPPPAVPSTSSVQGGTP</sequence>
<protein>
    <submittedName>
        <fullName evidence="6">LacI family DNA-binding transcriptional regulator</fullName>
    </submittedName>
</protein>
<evidence type="ECO:0000256" key="2">
    <source>
        <dbReference type="ARBA" id="ARBA00023125"/>
    </source>
</evidence>